<evidence type="ECO:0000256" key="3">
    <source>
        <dbReference type="ARBA" id="ARBA00019991"/>
    </source>
</evidence>
<dbReference type="CDD" id="cd14656">
    <property type="entry name" value="Imelysin-like_EfeO"/>
    <property type="match status" value="1"/>
</dbReference>
<evidence type="ECO:0000256" key="2">
    <source>
        <dbReference type="ARBA" id="ARBA00005989"/>
    </source>
</evidence>
<organism evidence="7 8">
    <name type="scientific">Staphylococcus piscifermentans</name>
    <dbReference type="NCBI Taxonomy" id="70258"/>
    <lineage>
        <taxon>Bacteria</taxon>
        <taxon>Bacillati</taxon>
        <taxon>Bacillota</taxon>
        <taxon>Bacilli</taxon>
        <taxon>Bacillales</taxon>
        <taxon>Staphylococcaceae</taxon>
        <taxon>Staphylococcus</taxon>
    </lineage>
</organism>
<dbReference type="InterPro" id="IPR018976">
    <property type="entry name" value="Imelysin-like"/>
</dbReference>
<dbReference type="PANTHER" id="PTHR39192">
    <property type="entry name" value="IRON UPTAKE SYSTEM COMPONENT EFEO"/>
    <property type="match status" value="1"/>
</dbReference>
<keyword evidence="8" id="KW-1185">Reference proteome</keyword>
<keyword evidence="7" id="KW-0449">Lipoprotein</keyword>
<evidence type="ECO:0000313" key="8">
    <source>
        <dbReference type="Proteomes" id="UP000321736"/>
    </source>
</evidence>
<feature type="region of interest" description="Disordered" evidence="5">
    <location>
        <begin position="17"/>
        <end position="48"/>
    </location>
</feature>
<evidence type="ECO:0000256" key="1">
    <source>
        <dbReference type="ARBA" id="ARBA00004196"/>
    </source>
</evidence>
<feature type="compositionally biased region" description="Basic and acidic residues" evidence="5">
    <location>
        <begin position="24"/>
        <end position="48"/>
    </location>
</feature>
<dbReference type="PANTHER" id="PTHR39192:SF1">
    <property type="entry name" value="IRON UPTAKE SYSTEM COMPONENT EFEO"/>
    <property type="match status" value="1"/>
</dbReference>
<dbReference type="NCBIfam" id="NF041757">
    <property type="entry name" value="EfeO"/>
    <property type="match status" value="1"/>
</dbReference>
<dbReference type="Proteomes" id="UP000321736">
    <property type="component" value="Unassembled WGS sequence"/>
</dbReference>
<dbReference type="InterPro" id="IPR053377">
    <property type="entry name" value="Iron_uptake_EfeM/EfeO"/>
</dbReference>
<dbReference type="AlphaFoldDB" id="A0A239THR2"/>
<name>A0A239THR2_9STAP</name>
<gene>
    <name evidence="7" type="ORF">SPI02_23610</name>
</gene>
<evidence type="ECO:0000256" key="5">
    <source>
        <dbReference type="SAM" id="MobiDB-lite"/>
    </source>
</evidence>
<reference evidence="7 8" key="1">
    <citation type="submission" date="2019-07" db="EMBL/GenBank/DDBJ databases">
        <title>Whole genome shotgun sequence of Staphylococcus piscifermentans NBRC 109625.</title>
        <authorList>
            <person name="Hosoyama A."/>
            <person name="Uohara A."/>
            <person name="Ohji S."/>
            <person name="Ichikawa N."/>
        </authorList>
    </citation>
    <scope>NUCLEOTIDE SEQUENCE [LARGE SCALE GENOMIC DNA]</scope>
    <source>
        <strain evidence="7 8">NBRC 109625</strain>
    </source>
</reference>
<dbReference type="GO" id="GO:0030313">
    <property type="term" value="C:cell envelope"/>
    <property type="evidence" value="ECO:0007669"/>
    <property type="project" value="UniProtKB-SubCell"/>
</dbReference>
<dbReference type="OrthoDB" id="7348379at2"/>
<dbReference type="InterPro" id="IPR034981">
    <property type="entry name" value="Imelysin-like_EfeO/Algp7"/>
</dbReference>
<dbReference type="InterPro" id="IPR050894">
    <property type="entry name" value="EfeM/EfeO_iron_uptake"/>
</dbReference>
<dbReference type="Gene3D" id="1.20.1420.20">
    <property type="entry name" value="M75 peptidase, HXXE motif"/>
    <property type="match status" value="1"/>
</dbReference>
<proteinExistence type="inferred from homology"/>
<sequence length="285" mass="31998">MKKVTSVLLATSILLAGCGNGSSDSKDSKGADSKSSSENKKELKQATNEYKKYTDKQLDEFLKGTEDFTKAVKDKDAEKAKELYPKVRMYYERSEPVAEAFGDLDPKIDARLADLKEENKESEWTGYHKIEKALYQDNQLNAQTDKDADQLLKDAKELDAKADTLDITPKLMLQGAVDLLNEVSTSKITGEEEIYSHTDLYDFKANIEGAQKIYELFKPILVKKDKKLSDTIQTNFDKVNKLLDKYKEGDGYASYDKVTKEDRKALSDAVNALGEPLSKMAVVTE</sequence>
<feature type="domain" description="Imelysin-like" evidence="6">
    <location>
        <begin position="46"/>
        <end position="279"/>
    </location>
</feature>
<dbReference type="PROSITE" id="PS51257">
    <property type="entry name" value="PROKAR_LIPOPROTEIN"/>
    <property type="match status" value="1"/>
</dbReference>
<comment type="similarity">
    <text evidence="2">Belongs to the EfeM/EfeO family.</text>
</comment>
<dbReference type="EMBL" id="BKAR01000047">
    <property type="protein sequence ID" value="GEP85776.1"/>
    <property type="molecule type" value="Genomic_DNA"/>
</dbReference>
<evidence type="ECO:0000256" key="4">
    <source>
        <dbReference type="ARBA" id="ARBA00022729"/>
    </source>
</evidence>
<dbReference type="RefSeq" id="WP_095103089.1">
    <property type="nucleotide sequence ID" value="NZ_BKAR01000047.1"/>
</dbReference>
<comment type="caution">
    <text evidence="7">The sequence shown here is derived from an EMBL/GenBank/DDBJ whole genome shotgun (WGS) entry which is preliminary data.</text>
</comment>
<protein>
    <recommendedName>
        <fullName evidence="3">Efem/EfeO family lipoprotein</fullName>
    </recommendedName>
</protein>
<keyword evidence="4" id="KW-0732">Signal</keyword>
<dbReference type="Pfam" id="PF09375">
    <property type="entry name" value="Peptidase_M75"/>
    <property type="match status" value="1"/>
</dbReference>
<evidence type="ECO:0000313" key="7">
    <source>
        <dbReference type="EMBL" id="GEP85776.1"/>
    </source>
</evidence>
<accession>A0A239THR2</accession>
<dbReference type="InterPro" id="IPR038352">
    <property type="entry name" value="Imelysin_sf"/>
</dbReference>
<evidence type="ECO:0000259" key="6">
    <source>
        <dbReference type="Pfam" id="PF09375"/>
    </source>
</evidence>
<comment type="subcellular location">
    <subcellularLocation>
        <location evidence="1">Cell envelope</location>
    </subcellularLocation>
</comment>